<feature type="transmembrane region" description="Helical" evidence="6">
    <location>
        <begin position="178"/>
        <end position="198"/>
    </location>
</feature>
<dbReference type="KEGG" id="bfo:118412307"/>
<evidence type="ECO:0000256" key="6">
    <source>
        <dbReference type="SAM" id="Phobius"/>
    </source>
</evidence>
<keyword evidence="2 6" id="KW-0812">Transmembrane</keyword>
<keyword evidence="7" id="KW-1185">Reference proteome</keyword>
<dbReference type="OrthoDB" id="10029877at2759"/>
<evidence type="ECO:0000256" key="1">
    <source>
        <dbReference type="ARBA" id="ARBA00004141"/>
    </source>
</evidence>
<feature type="transmembrane region" description="Helical" evidence="6">
    <location>
        <begin position="106"/>
        <end position="125"/>
    </location>
</feature>
<name>A0A9J7KWQ2_BRAFL</name>
<dbReference type="GO" id="GO:0016020">
    <property type="term" value="C:membrane"/>
    <property type="evidence" value="ECO:0007669"/>
    <property type="project" value="UniProtKB-SubCell"/>
</dbReference>
<dbReference type="AlphaFoldDB" id="A0A9J7KWQ2"/>
<feature type="compositionally biased region" description="Basic and acidic residues" evidence="5">
    <location>
        <begin position="227"/>
        <end position="241"/>
    </location>
</feature>
<feature type="region of interest" description="Disordered" evidence="5">
    <location>
        <begin position="227"/>
        <end position="247"/>
    </location>
</feature>
<dbReference type="RefSeq" id="XP_035670994.1">
    <property type="nucleotide sequence ID" value="XM_035815101.1"/>
</dbReference>
<evidence type="ECO:0000256" key="5">
    <source>
        <dbReference type="SAM" id="MobiDB-lite"/>
    </source>
</evidence>
<reference evidence="7" key="1">
    <citation type="journal article" date="2020" name="Nat. Ecol. Evol.">
        <title>Deeply conserved synteny resolves early events in vertebrate evolution.</title>
        <authorList>
            <person name="Simakov O."/>
            <person name="Marletaz F."/>
            <person name="Yue J.X."/>
            <person name="O'Connell B."/>
            <person name="Jenkins J."/>
            <person name="Brandt A."/>
            <person name="Calef R."/>
            <person name="Tung C.H."/>
            <person name="Huang T.K."/>
            <person name="Schmutz J."/>
            <person name="Satoh N."/>
            <person name="Yu J.K."/>
            <person name="Putnam N.H."/>
            <person name="Green R.E."/>
            <person name="Rokhsar D.S."/>
        </authorList>
    </citation>
    <scope>NUCLEOTIDE SEQUENCE [LARGE SCALE GENOMIC DNA]</scope>
    <source>
        <strain evidence="7">S238N-H82</strain>
    </source>
</reference>
<evidence type="ECO:0000313" key="8">
    <source>
        <dbReference type="RefSeq" id="XP_035670994.1"/>
    </source>
</evidence>
<reference evidence="8" key="2">
    <citation type="submission" date="2025-08" db="UniProtKB">
        <authorList>
            <consortium name="RefSeq"/>
        </authorList>
    </citation>
    <scope>IDENTIFICATION</scope>
    <source>
        <strain evidence="8">S238N-H82</strain>
        <tissue evidence="8">Testes</tissue>
    </source>
</reference>
<sequence length="280" mass="30090">MNARRTVKNIFTMARGPPKAPLSKRVKILAAVGAAATIVGWGMLLTSMALPDWMSYDYPTNNTRTVVSLWMECVTTTTQNGTTATCLGYMLSLDGPGWPWTLTRCSMLHAFLFAIGGLVSFISFLPERSLTILAAGAVCNLVAAGLTLMSMIVFTVAILVPTMTSVTATGHENAAAGIGFYFGWVCTIPNVVGGILGIKTATEHTKIVKDKAMKQLKLFMQSQVQEKEDSSVGEEKDEKPKLSPWGKVALTKMNGNKNGIGLPNKNFLAPIVDRGMAPID</sequence>
<evidence type="ECO:0000256" key="4">
    <source>
        <dbReference type="ARBA" id="ARBA00023136"/>
    </source>
</evidence>
<keyword evidence="4 6" id="KW-0472">Membrane</keyword>
<accession>A0A9J7KWQ2</accession>
<dbReference type="Pfam" id="PF00822">
    <property type="entry name" value="PMP22_Claudin"/>
    <property type="match status" value="1"/>
</dbReference>
<protein>
    <submittedName>
        <fullName evidence="8">Uncharacterized protein LOC118412307</fullName>
    </submittedName>
</protein>
<organism evidence="7 8">
    <name type="scientific">Branchiostoma floridae</name>
    <name type="common">Florida lancelet</name>
    <name type="synonym">Amphioxus</name>
    <dbReference type="NCBI Taxonomy" id="7739"/>
    <lineage>
        <taxon>Eukaryota</taxon>
        <taxon>Metazoa</taxon>
        <taxon>Chordata</taxon>
        <taxon>Cephalochordata</taxon>
        <taxon>Leptocardii</taxon>
        <taxon>Amphioxiformes</taxon>
        <taxon>Branchiostomatidae</taxon>
        <taxon>Branchiostoma</taxon>
    </lineage>
</organism>
<dbReference type="InterPro" id="IPR004031">
    <property type="entry name" value="PMP22/EMP/MP20/Claudin"/>
</dbReference>
<evidence type="ECO:0000256" key="3">
    <source>
        <dbReference type="ARBA" id="ARBA00022989"/>
    </source>
</evidence>
<evidence type="ECO:0000313" key="7">
    <source>
        <dbReference type="Proteomes" id="UP000001554"/>
    </source>
</evidence>
<proteinExistence type="predicted"/>
<keyword evidence="3 6" id="KW-1133">Transmembrane helix</keyword>
<evidence type="ECO:0000256" key="2">
    <source>
        <dbReference type="ARBA" id="ARBA00022692"/>
    </source>
</evidence>
<gene>
    <name evidence="8" type="primary">LOC118412307</name>
</gene>
<comment type="subcellular location">
    <subcellularLocation>
        <location evidence="1">Membrane</location>
        <topology evidence="1">Multi-pass membrane protein</topology>
    </subcellularLocation>
</comment>
<dbReference type="GeneID" id="118412307"/>
<feature type="transmembrane region" description="Helical" evidence="6">
    <location>
        <begin position="28"/>
        <end position="50"/>
    </location>
</feature>
<dbReference type="Proteomes" id="UP000001554">
    <property type="component" value="Chromosome 3"/>
</dbReference>
<dbReference type="Gene3D" id="1.20.140.150">
    <property type="match status" value="1"/>
</dbReference>
<feature type="transmembrane region" description="Helical" evidence="6">
    <location>
        <begin position="132"/>
        <end position="158"/>
    </location>
</feature>